<organism evidence="2 3">
    <name type="scientific">Ditylenchus dipsaci</name>
    <dbReference type="NCBI Taxonomy" id="166011"/>
    <lineage>
        <taxon>Eukaryota</taxon>
        <taxon>Metazoa</taxon>
        <taxon>Ecdysozoa</taxon>
        <taxon>Nematoda</taxon>
        <taxon>Chromadorea</taxon>
        <taxon>Rhabditida</taxon>
        <taxon>Tylenchina</taxon>
        <taxon>Tylenchomorpha</taxon>
        <taxon>Sphaerularioidea</taxon>
        <taxon>Anguinidae</taxon>
        <taxon>Anguininae</taxon>
        <taxon>Ditylenchus</taxon>
    </lineage>
</organism>
<evidence type="ECO:0000256" key="1">
    <source>
        <dbReference type="SAM" id="MobiDB-lite"/>
    </source>
</evidence>
<protein>
    <submittedName>
        <fullName evidence="3">Uncharacterized protein</fullName>
    </submittedName>
</protein>
<accession>A0A915ETL0</accession>
<proteinExistence type="predicted"/>
<evidence type="ECO:0000313" key="2">
    <source>
        <dbReference type="Proteomes" id="UP000887574"/>
    </source>
</evidence>
<reference evidence="3" key="1">
    <citation type="submission" date="2022-11" db="UniProtKB">
        <authorList>
            <consortium name="WormBaseParasite"/>
        </authorList>
    </citation>
    <scope>IDENTIFICATION</scope>
</reference>
<name>A0A915ETL0_9BILA</name>
<feature type="compositionally biased region" description="Acidic residues" evidence="1">
    <location>
        <begin position="7"/>
        <end position="18"/>
    </location>
</feature>
<sequence>MIQYPEDNNEKETEETDKETDCSSAQLSIESVFPLHVKYFAHDIQLVIVELFKNYVIQRQATERIMILIGQFRKSHSAIKE</sequence>
<dbReference type="Proteomes" id="UP000887574">
    <property type="component" value="Unplaced"/>
</dbReference>
<keyword evidence="2" id="KW-1185">Reference proteome</keyword>
<dbReference type="WBParaSite" id="jg8832">
    <property type="protein sequence ID" value="jg8832"/>
    <property type="gene ID" value="jg8832"/>
</dbReference>
<feature type="region of interest" description="Disordered" evidence="1">
    <location>
        <begin position="1"/>
        <end position="22"/>
    </location>
</feature>
<evidence type="ECO:0000313" key="3">
    <source>
        <dbReference type="WBParaSite" id="jg8832"/>
    </source>
</evidence>
<dbReference type="AlphaFoldDB" id="A0A915ETL0"/>